<reference evidence="3 4" key="1">
    <citation type="submission" date="2018-01" db="EMBL/GenBank/DDBJ databases">
        <title>Metagenomic assembled genomes from two thermal pools in the Uzon Caldera, Kamchatka, Russia.</title>
        <authorList>
            <person name="Wilkins L."/>
            <person name="Ettinger C."/>
        </authorList>
    </citation>
    <scope>NUCLEOTIDE SEQUENCE [LARGE SCALE GENOMIC DNA]</scope>
    <source>
        <strain evidence="3">ZAV-06</strain>
    </source>
</reference>
<dbReference type="Proteomes" id="UP000237153">
    <property type="component" value="Unassembled WGS sequence"/>
</dbReference>
<dbReference type="Proteomes" id="UP000886076">
    <property type="component" value="Unassembled WGS sequence"/>
</dbReference>
<dbReference type="RefSeq" id="WP_272985722.1">
    <property type="nucleotide sequence ID" value="NZ_DSFH01000062.1"/>
</dbReference>
<protein>
    <recommendedName>
        <fullName evidence="1">Xylose isomerase-like TIM barrel domain-containing protein</fullName>
    </recommendedName>
</protein>
<feature type="domain" description="Xylose isomerase-like TIM barrel" evidence="1">
    <location>
        <begin position="19"/>
        <end position="260"/>
    </location>
</feature>
<name>A0A2J6N468_9CREN</name>
<accession>A0A2J6N468</accession>
<dbReference type="SUPFAM" id="SSF51658">
    <property type="entry name" value="Xylose isomerase-like"/>
    <property type="match status" value="1"/>
</dbReference>
<dbReference type="AlphaFoldDB" id="A0A2J6N468"/>
<dbReference type="EMBL" id="PNIM01000001">
    <property type="protein sequence ID" value="PMB76114.1"/>
    <property type="molecule type" value="Genomic_DNA"/>
</dbReference>
<evidence type="ECO:0000313" key="4">
    <source>
        <dbReference type="Proteomes" id="UP000237153"/>
    </source>
</evidence>
<evidence type="ECO:0000313" key="3">
    <source>
        <dbReference type="EMBL" id="PMB76114.1"/>
    </source>
</evidence>
<proteinExistence type="predicted"/>
<gene>
    <name evidence="3" type="ORF">C0188_00375</name>
    <name evidence="2" type="ORF">ENO39_05050</name>
</gene>
<evidence type="ECO:0000313" key="2">
    <source>
        <dbReference type="EMBL" id="HEW64403.1"/>
    </source>
</evidence>
<comment type="caution">
    <text evidence="3">The sequence shown here is derived from an EMBL/GenBank/DDBJ whole genome shotgun (WGS) entry which is preliminary data.</text>
</comment>
<evidence type="ECO:0000259" key="1">
    <source>
        <dbReference type="Pfam" id="PF01261"/>
    </source>
</evidence>
<reference evidence="2" key="2">
    <citation type="journal article" date="2020" name="mSystems">
        <title>Genome- and Community-Level Interaction Insights into Carbon Utilization and Element Cycling Functions of Hydrothermarchaeota in Hydrothermal Sediment.</title>
        <authorList>
            <person name="Zhou Z."/>
            <person name="Liu Y."/>
            <person name="Xu W."/>
            <person name="Pan J."/>
            <person name="Luo Z.H."/>
            <person name="Li M."/>
        </authorList>
    </citation>
    <scope>NUCLEOTIDE SEQUENCE [LARGE SCALE GENOMIC DNA]</scope>
    <source>
        <strain evidence="2">SpSt-1261</strain>
    </source>
</reference>
<dbReference type="EMBL" id="DSFH01000062">
    <property type="protein sequence ID" value="HEW64403.1"/>
    <property type="molecule type" value="Genomic_DNA"/>
</dbReference>
<dbReference type="InterPro" id="IPR013022">
    <property type="entry name" value="Xyl_isomerase-like_TIM-brl"/>
</dbReference>
<organism evidence="3 4">
    <name type="scientific">Fervidicoccus fontis</name>
    <dbReference type="NCBI Taxonomy" id="683846"/>
    <lineage>
        <taxon>Archaea</taxon>
        <taxon>Thermoproteota</taxon>
        <taxon>Thermoprotei</taxon>
        <taxon>Fervidicoccales</taxon>
        <taxon>Fervidicoccaceae</taxon>
        <taxon>Fervidicoccus</taxon>
    </lineage>
</organism>
<dbReference type="Gene3D" id="3.20.20.150">
    <property type="entry name" value="Divalent-metal-dependent TIM barrel enzymes"/>
    <property type="match status" value="1"/>
</dbReference>
<dbReference type="InterPro" id="IPR036237">
    <property type="entry name" value="Xyl_isomerase-like_sf"/>
</dbReference>
<dbReference type="Pfam" id="PF01261">
    <property type="entry name" value="AP_endonuc_2"/>
    <property type="match status" value="1"/>
</dbReference>
<sequence>MIFYAFPVWHQKPLRKEEFEAIYSSGFSYAEISIEYPWPFWKSESFYEQIEFIKSSGLKIGVHLPWRDILIISPYDEIREGAANYLKKLVQTLEKINAEYAVMHLTTREEINLKDETYLQNIETVLNQLISEYKMHGIELLFENPPAGILSNRYNFTSLINRLNARICFDTGHLISRFLKGNSSNLQNVINFTNDWLFNLFEYIKVVHIHGATKVNGEVIEHYLIDDYVDFFYNILEKFNRNKKDVIVTLEIFYKNLERKNADLTTLTNSLNLLKRKFIF</sequence>